<sequence>MSKGNPERNSRVKIITISREVESWGDEIGNYLASVLSFRVVDSKNFHEHLKKYYPNLPPEPPPGEKERNIWLRKARFCFEKIAQESPLIILGRGGQKIFENHPDSFHILVVASLQTRLQRVVQKYSQEETIALRILLQQDKKRERFLLEKFDVEWKNPALYHFTINTSFYSVEKATELILEAIESFQRETRSQLGSPPRKPSIFAHPSEEEFAKLLDFYGIKWLYEPKTFPLEWDEEGNVVEAFTPDFYLPEFNTFIELTTQRQKLVWRKNKKVRKFRELYPDLKIKIIYSRNLEHIRKKLELEDE</sequence>
<dbReference type="RefSeq" id="WP_369017287.1">
    <property type="nucleotide sequence ID" value="NZ_CP121689.1"/>
</dbReference>
<keyword evidence="1" id="KW-0418">Kinase</keyword>
<protein>
    <submittedName>
        <fullName evidence="1">Cytidylate kinase family protein</fullName>
    </submittedName>
</protein>
<dbReference type="Proteomes" id="UP001461341">
    <property type="component" value="Chromosome"/>
</dbReference>
<proteinExistence type="predicted"/>
<dbReference type="EMBL" id="CP121689">
    <property type="protein sequence ID" value="WZL75141.1"/>
    <property type="molecule type" value="Genomic_DNA"/>
</dbReference>
<organism evidence="1 2">
    <name type="scientific">Thermatribacter velox</name>
    <dbReference type="NCBI Taxonomy" id="3039681"/>
    <lineage>
        <taxon>Bacteria</taxon>
        <taxon>Pseudomonadati</taxon>
        <taxon>Atribacterota</taxon>
        <taxon>Atribacteria</taxon>
        <taxon>Atribacterales</taxon>
        <taxon>Thermatribacteraceae</taxon>
        <taxon>Thermatribacter</taxon>
    </lineage>
</organism>
<dbReference type="Pfam" id="PF13189">
    <property type="entry name" value="Cytidylate_kin2"/>
    <property type="match status" value="1"/>
</dbReference>
<keyword evidence="2" id="KW-1185">Reference proteome</keyword>
<keyword evidence="1" id="KW-0808">Transferase</keyword>
<accession>A0ABZ2YAF0</accession>
<evidence type="ECO:0000313" key="1">
    <source>
        <dbReference type="EMBL" id="WZL75141.1"/>
    </source>
</evidence>
<dbReference type="Gene3D" id="3.40.91.30">
    <property type="match status" value="1"/>
</dbReference>
<dbReference type="Gene3D" id="3.40.50.300">
    <property type="entry name" value="P-loop containing nucleotide triphosphate hydrolases"/>
    <property type="match status" value="1"/>
</dbReference>
<reference evidence="1 2" key="1">
    <citation type="submission" date="2023-03" db="EMBL/GenBank/DDBJ databases">
        <title>Novel Species.</title>
        <authorList>
            <person name="Ma S."/>
        </authorList>
    </citation>
    <scope>NUCLEOTIDE SEQUENCE [LARGE SCALE GENOMIC DNA]</scope>
    <source>
        <strain evidence="1 2">B11</strain>
    </source>
</reference>
<name>A0ABZ2YAF0_9BACT</name>
<dbReference type="GO" id="GO:0016301">
    <property type="term" value="F:kinase activity"/>
    <property type="evidence" value="ECO:0007669"/>
    <property type="project" value="UniProtKB-KW"/>
</dbReference>
<dbReference type="SUPFAM" id="SSF52980">
    <property type="entry name" value="Restriction endonuclease-like"/>
    <property type="match status" value="1"/>
</dbReference>
<evidence type="ECO:0000313" key="2">
    <source>
        <dbReference type="Proteomes" id="UP001461341"/>
    </source>
</evidence>
<dbReference type="InterPro" id="IPR027417">
    <property type="entry name" value="P-loop_NTPase"/>
</dbReference>
<gene>
    <name evidence="1" type="ORF">QBE54_05935</name>
</gene>
<dbReference type="InterPro" id="IPR011335">
    <property type="entry name" value="Restrct_endonuc-II-like"/>
</dbReference>